<dbReference type="Gene3D" id="3.20.20.80">
    <property type="entry name" value="Glycosidases"/>
    <property type="match status" value="1"/>
</dbReference>
<evidence type="ECO:0000313" key="4">
    <source>
        <dbReference type="EMBL" id="AIA94581.1"/>
    </source>
</evidence>
<dbReference type="GO" id="GO:0005975">
    <property type="term" value="P:carbohydrate metabolic process"/>
    <property type="evidence" value="ECO:0007669"/>
    <property type="project" value="InterPro"/>
</dbReference>
<proteinExistence type="inferred from homology"/>
<dbReference type="AlphaFoldDB" id="A0A060CNW8"/>
<evidence type="ECO:0000256" key="1">
    <source>
        <dbReference type="ARBA" id="ARBA00010838"/>
    </source>
</evidence>
<accession>A0A060CNW8</accession>
<reference evidence="4" key="1">
    <citation type="journal article" date="2013" name="Environ. Microbiol.">
        <title>Seasonally variable intestinal metagenomes of the red palm weevil (Rhynchophorus ferrugineus).</title>
        <authorList>
            <person name="Jia S."/>
            <person name="Zhang X."/>
            <person name="Zhang G."/>
            <person name="Yin A."/>
            <person name="Zhang S."/>
            <person name="Li F."/>
            <person name="Wang L."/>
            <person name="Zhao D."/>
            <person name="Yun Q."/>
            <person name="Tala"/>
            <person name="Wang J."/>
            <person name="Sun G."/>
            <person name="Baabdullah M."/>
            <person name="Yu X."/>
            <person name="Hu S."/>
            <person name="Al-Mssallem I.S."/>
            <person name="Yu J."/>
        </authorList>
    </citation>
    <scope>NUCLEOTIDE SEQUENCE</scope>
</reference>
<feature type="active site" description="Nucleophile" evidence="3">
    <location>
        <position position="34"/>
    </location>
</feature>
<dbReference type="InterPro" id="IPR018120">
    <property type="entry name" value="Glyco_hydro_1_AS"/>
</dbReference>
<dbReference type="GO" id="GO:0004553">
    <property type="term" value="F:hydrolase activity, hydrolyzing O-glycosyl compounds"/>
    <property type="evidence" value="ECO:0007669"/>
    <property type="project" value="InterPro"/>
</dbReference>
<organism evidence="4">
    <name type="scientific">uncultured Geobacillus sp</name>
    <dbReference type="NCBI Taxonomy" id="228952"/>
    <lineage>
        <taxon>Bacteria</taxon>
        <taxon>Bacillati</taxon>
        <taxon>Bacillota</taxon>
        <taxon>Bacilli</taxon>
        <taxon>Bacillales</taxon>
        <taxon>Anoxybacillaceae</taxon>
        <taxon>Geobacillus</taxon>
        <taxon>environmental samples</taxon>
    </lineage>
</organism>
<name>A0A060CNW8_9BACL</name>
<dbReference type="SUPFAM" id="SSF51445">
    <property type="entry name" value="(Trans)glycosidases"/>
    <property type="match status" value="1"/>
</dbReference>
<evidence type="ECO:0000256" key="2">
    <source>
        <dbReference type="ARBA" id="ARBA00023295"/>
    </source>
</evidence>
<keyword evidence="2" id="KW-0378">Hydrolase</keyword>
<protein>
    <submittedName>
        <fullName evidence="4">CAZy families GH1 protein</fullName>
    </submittedName>
</protein>
<dbReference type="Pfam" id="PF00232">
    <property type="entry name" value="Glyco_hydro_1"/>
    <property type="match status" value="1"/>
</dbReference>
<dbReference type="EMBL" id="KF127228">
    <property type="protein sequence ID" value="AIA94581.1"/>
    <property type="molecule type" value="Genomic_DNA"/>
</dbReference>
<dbReference type="PROSITE" id="PS00572">
    <property type="entry name" value="GLYCOSYL_HYDROL_F1_1"/>
    <property type="match status" value="1"/>
</dbReference>
<keyword evidence="2" id="KW-0326">Glycosidase</keyword>
<comment type="similarity">
    <text evidence="1">Belongs to the glycosyl hydrolase 1 family.</text>
</comment>
<evidence type="ECO:0000256" key="3">
    <source>
        <dbReference type="PROSITE-ProRule" id="PRU10055"/>
    </source>
</evidence>
<dbReference type="InterPro" id="IPR017853">
    <property type="entry name" value="GH"/>
</dbReference>
<dbReference type="InterPro" id="IPR001360">
    <property type="entry name" value="Glyco_hydro_1"/>
</dbReference>
<sequence>MPVNKWKWAIDPEGFRILLRDIYSRYQVPIIITENGIGGAEELTEEKSYTIIIG</sequence>